<feature type="chain" id="PRO_5045139580" evidence="1">
    <location>
        <begin position="19"/>
        <end position="109"/>
    </location>
</feature>
<keyword evidence="1" id="KW-0732">Signal</keyword>
<reference evidence="2 3" key="1">
    <citation type="journal article" date="2011" name="Int. J. Syst. Evol. Microbiol.">
        <title>Zhongshania antarctica gen. nov., sp. nov. and Zhongshania guokunii sp. nov., gammaproteobacteria respectively isolated from coastal attached (fast) ice and surface seawater of the Antarctic.</title>
        <authorList>
            <person name="Li H.J."/>
            <person name="Zhang X.Y."/>
            <person name="Chen C.X."/>
            <person name="Zhang Y.J."/>
            <person name="Gao Z.M."/>
            <person name="Yu Y."/>
            <person name="Chen X.L."/>
            <person name="Chen B."/>
            <person name="Zhang Y.Z."/>
        </authorList>
    </citation>
    <scope>NUCLEOTIDE SEQUENCE [LARGE SCALE GENOMIC DNA]</scope>
    <source>
        <strain evidence="2 3">R06B22</strain>
    </source>
</reference>
<organism evidence="2 3">
    <name type="scientific">Zhongshania arctica</name>
    <dbReference type="NCBI Taxonomy" id="3238302"/>
    <lineage>
        <taxon>Bacteria</taxon>
        <taxon>Pseudomonadati</taxon>
        <taxon>Pseudomonadota</taxon>
        <taxon>Gammaproteobacteria</taxon>
        <taxon>Cellvibrionales</taxon>
        <taxon>Spongiibacteraceae</taxon>
        <taxon>Zhongshania</taxon>
    </lineage>
</organism>
<protein>
    <submittedName>
        <fullName evidence="2">Uncharacterized protein</fullName>
    </submittedName>
</protein>
<keyword evidence="3" id="KW-1185">Reference proteome</keyword>
<evidence type="ECO:0000256" key="1">
    <source>
        <dbReference type="SAM" id="SignalP"/>
    </source>
</evidence>
<gene>
    <name evidence="2" type="ORF">AB4875_02300</name>
</gene>
<name>A0ABV3TU42_9GAMM</name>
<sequence>MRSILLLIILVLSFQANANANANEFTYEKISTNNPGVALSVKEVDAFKMHGKCLVGLKELNFKKKDKFDPVAEWTSYRTLSLLEQFPPCEVLVMMEVARKELLKKQEQR</sequence>
<dbReference type="Proteomes" id="UP001557484">
    <property type="component" value="Unassembled WGS sequence"/>
</dbReference>
<evidence type="ECO:0000313" key="3">
    <source>
        <dbReference type="Proteomes" id="UP001557484"/>
    </source>
</evidence>
<evidence type="ECO:0000313" key="2">
    <source>
        <dbReference type="EMBL" id="MEX1664299.1"/>
    </source>
</evidence>
<dbReference type="RefSeq" id="WP_368374423.1">
    <property type="nucleotide sequence ID" value="NZ_JBFRYB010000001.1"/>
</dbReference>
<comment type="caution">
    <text evidence="2">The sequence shown here is derived from an EMBL/GenBank/DDBJ whole genome shotgun (WGS) entry which is preliminary data.</text>
</comment>
<dbReference type="EMBL" id="JBFRYB010000001">
    <property type="protein sequence ID" value="MEX1664299.1"/>
    <property type="molecule type" value="Genomic_DNA"/>
</dbReference>
<feature type="signal peptide" evidence="1">
    <location>
        <begin position="1"/>
        <end position="18"/>
    </location>
</feature>
<proteinExistence type="predicted"/>
<accession>A0ABV3TU42</accession>